<dbReference type="InterPro" id="IPR010140">
    <property type="entry name" value="Histidinol_P_phosphatase_HisJ"/>
</dbReference>
<evidence type="ECO:0000259" key="9">
    <source>
        <dbReference type="SMART" id="SM00481"/>
    </source>
</evidence>
<dbReference type="Gene3D" id="3.20.20.140">
    <property type="entry name" value="Metal-dependent hydrolases"/>
    <property type="match status" value="1"/>
</dbReference>
<name>S0FL92_RUMCE</name>
<evidence type="ECO:0000256" key="2">
    <source>
        <dbReference type="ARBA" id="ARBA00009152"/>
    </source>
</evidence>
<dbReference type="InterPro" id="IPR004013">
    <property type="entry name" value="PHP_dom"/>
</dbReference>
<comment type="caution">
    <text evidence="10">The sequence shown here is derived from an EMBL/GenBank/DDBJ whole genome shotgun (WGS) entry which is preliminary data.</text>
</comment>
<comment type="catalytic activity">
    <reaction evidence="7 8">
        <text>L-histidinol phosphate + H2O = L-histidinol + phosphate</text>
        <dbReference type="Rhea" id="RHEA:14465"/>
        <dbReference type="ChEBI" id="CHEBI:15377"/>
        <dbReference type="ChEBI" id="CHEBI:43474"/>
        <dbReference type="ChEBI" id="CHEBI:57699"/>
        <dbReference type="ChEBI" id="CHEBI:57980"/>
        <dbReference type="EC" id="3.1.3.15"/>
    </reaction>
</comment>
<evidence type="ECO:0000313" key="11">
    <source>
        <dbReference type="Proteomes" id="UP000014155"/>
    </source>
</evidence>
<dbReference type="NCBIfam" id="TIGR01856">
    <property type="entry name" value="hisJ_fam"/>
    <property type="match status" value="1"/>
</dbReference>
<dbReference type="SMART" id="SM00481">
    <property type="entry name" value="POLIIIAc"/>
    <property type="match status" value="1"/>
</dbReference>
<evidence type="ECO:0000256" key="1">
    <source>
        <dbReference type="ARBA" id="ARBA00004970"/>
    </source>
</evidence>
<dbReference type="GO" id="GO:0004401">
    <property type="term" value="F:histidinol-phosphatase activity"/>
    <property type="evidence" value="ECO:0007669"/>
    <property type="project" value="UniProtKB-UniRule"/>
</dbReference>
<dbReference type="PANTHER" id="PTHR21039">
    <property type="entry name" value="HISTIDINOL PHOSPHATASE-RELATED"/>
    <property type="match status" value="1"/>
</dbReference>
<dbReference type="PATRIC" id="fig|1195236.3.peg.3298"/>
<protein>
    <recommendedName>
        <fullName evidence="3 8">Histidinol-phosphatase</fullName>
        <shortName evidence="8">HolPase</shortName>
        <ecNumber evidence="3 8">3.1.3.15</ecNumber>
    </recommendedName>
</protein>
<keyword evidence="11" id="KW-1185">Reference proteome</keyword>
<keyword evidence="5 8" id="KW-0378">Hydrolase</keyword>
<evidence type="ECO:0000256" key="6">
    <source>
        <dbReference type="ARBA" id="ARBA00023102"/>
    </source>
</evidence>
<dbReference type="AlphaFoldDB" id="S0FL92"/>
<sequence length="279" mass="31990">MYLIDYHTHSDNSSDGKNKIYDMCVKAIDSGLKEIAVTDHFEPSLGNEKYPFYDADRYFEEISSAESVFAKDIKLKRGVELGQPHIYPEYSEKLLEAHKYDYVLASAHKMSDNLDFGEITYNEHNTPYYCIRYLEELKALVSWNKFDCVGHLDLIKRYTSIYKIKANLIDYRDRLEEILRKIIQNGKGIEVNTSGLRQFAKACLPDLDIVSLYRQLGGEIITVGSDAHTAEDVGKGIREGIEMIEQAGFDYITVYVNRQPSMIKISRKASIGGYNKQYA</sequence>
<dbReference type="InterPro" id="IPR003141">
    <property type="entry name" value="Pol/His_phosphatase_N"/>
</dbReference>
<evidence type="ECO:0000256" key="3">
    <source>
        <dbReference type="ARBA" id="ARBA00013085"/>
    </source>
</evidence>
<evidence type="ECO:0000256" key="4">
    <source>
        <dbReference type="ARBA" id="ARBA00022605"/>
    </source>
</evidence>
<dbReference type="RefSeq" id="WP_004627084.1">
    <property type="nucleotide sequence ID" value="NZ_AORV01000043.1"/>
</dbReference>
<dbReference type="SUPFAM" id="SSF89550">
    <property type="entry name" value="PHP domain-like"/>
    <property type="match status" value="1"/>
</dbReference>
<dbReference type="InterPro" id="IPR016195">
    <property type="entry name" value="Pol/histidinol_Pase-like"/>
</dbReference>
<dbReference type="Pfam" id="PF02811">
    <property type="entry name" value="PHP"/>
    <property type="match status" value="1"/>
</dbReference>
<evidence type="ECO:0000313" key="10">
    <source>
        <dbReference type="EMBL" id="EMS71081.1"/>
    </source>
</evidence>
<dbReference type="eggNOG" id="COG1387">
    <property type="taxonomic scope" value="Bacteria"/>
</dbReference>
<accession>S0FL92</accession>
<evidence type="ECO:0000256" key="5">
    <source>
        <dbReference type="ARBA" id="ARBA00022801"/>
    </source>
</evidence>
<dbReference type="UniPathway" id="UPA00031">
    <property type="reaction ID" value="UER00013"/>
</dbReference>
<comment type="similarity">
    <text evidence="2 8">Belongs to the PHP hydrolase family. HisK subfamily.</text>
</comment>
<keyword evidence="4 8" id="KW-0028">Amino-acid biosynthesis</keyword>
<evidence type="ECO:0000256" key="8">
    <source>
        <dbReference type="RuleBase" id="RU366003"/>
    </source>
</evidence>
<feature type="domain" description="Polymerase/histidinol phosphatase N-terminal" evidence="9">
    <location>
        <begin position="4"/>
        <end position="85"/>
    </location>
</feature>
<comment type="pathway">
    <text evidence="1 8">Amino-acid biosynthesis; L-histidine biosynthesis; L-histidine from 5-phospho-alpha-D-ribose 1-diphosphate: step 8/9.</text>
</comment>
<dbReference type="EC" id="3.1.3.15" evidence="3 8"/>
<dbReference type="STRING" id="1195236.CTER_3074"/>
<evidence type="ECO:0000256" key="7">
    <source>
        <dbReference type="ARBA" id="ARBA00049158"/>
    </source>
</evidence>
<reference evidence="10 11" key="1">
    <citation type="journal article" date="2013" name="Genome Announc.">
        <title>Draft Genome Sequence of the Cellulolytic, Mesophilic, Anaerobic Bacterium Clostridium termitidis Strain CT1112 (DSM 5398).</title>
        <authorList>
            <person name="Lal S."/>
            <person name="Ramachandran U."/>
            <person name="Zhang X."/>
            <person name="Munir R."/>
            <person name="Sparling R."/>
            <person name="Levin D.B."/>
        </authorList>
    </citation>
    <scope>NUCLEOTIDE SEQUENCE [LARGE SCALE GENOMIC DNA]</scope>
    <source>
        <strain evidence="10 11">CT1112</strain>
    </source>
</reference>
<gene>
    <name evidence="10" type="ORF">CTER_3074</name>
</gene>
<keyword evidence="6 8" id="KW-0368">Histidine biosynthesis</keyword>
<dbReference type="PANTHER" id="PTHR21039:SF0">
    <property type="entry name" value="HISTIDINOL-PHOSPHATASE"/>
    <property type="match status" value="1"/>
</dbReference>
<organism evidence="10 11">
    <name type="scientific">Ruminiclostridium cellobioparum subsp. termitidis CT1112</name>
    <dbReference type="NCBI Taxonomy" id="1195236"/>
    <lineage>
        <taxon>Bacteria</taxon>
        <taxon>Bacillati</taxon>
        <taxon>Bacillota</taxon>
        <taxon>Clostridia</taxon>
        <taxon>Eubacteriales</taxon>
        <taxon>Oscillospiraceae</taxon>
        <taxon>Ruminiclostridium</taxon>
    </lineage>
</organism>
<dbReference type="Proteomes" id="UP000014155">
    <property type="component" value="Unassembled WGS sequence"/>
</dbReference>
<dbReference type="GO" id="GO:0000105">
    <property type="term" value="P:L-histidine biosynthetic process"/>
    <property type="evidence" value="ECO:0007669"/>
    <property type="project" value="UniProtKB-UniRule"/>
</dbReference>
<dbReference type="GO" id="GO:0005737">
    <property type="term" value="C:cytoplasm"/>
    <property type="evidence" value="ECO:0007669"/>
    <property type="project" value="TreeGrafter"/>
</dbReference>
<proteinExistence type="inferred from homology"/>
<dbReference type="EMBL" id="AORV01000043">
    <property type="protein sequence ID" value="EMS71081.1"/>
    <property type="molecule type" value="Genomic_DNA"/>
</dbReference>